<dbReference type="RefSeq" id="WP_304376549.1">
    <property type="nucleotide sequence ID" value="NZ_JAUOZU010000007.1"/>
</dbReference>
<reference evidence="10" key="1">
    <citation type="journal article" date="2015" name="Int. J. Syst. Evol. Microbiol.">
        <title>Rhizobium alvei sp. nov., isolated from a freshwater river.</title>
        <authorList>
            <person name="Sheu S.Y."/>
            <person name="Huang H.W."/>
            <person name="Young C.C."/>
            <person name="Chen W.M."/>
        </authorList>
    </citation>
    <scope>NUCLEOTIDE SEQUENCE</scope>
    <source>
        <strain evidence="10">TNR-22</strain>
    </source>
</reference>
<proteinExistence type="inferred from homology"/>
<feature type="transmembrane region" description="Helical" evidence="9">
    <location>
        <begin position="37"/>
        <end position="56"/>
    </location>
</feature>
<feature type="transmembrane region" description="Helical" evidence="9">
    <location>
        <begin position="6"/>
        <end position="30"/>
    </location>
</feature>
<dbReference type="InterPro" id="IPR052157">
    <property type="entry name" value="BCAA_transport_permease"/>
</dbReference>
<reference evidence="10" key="2">
    <citation type="submission" date="2023-07" db="EMBL/GenBank/DDBJ databases">
        <authorList>
            <person name="Shen H."/>
        </authorList>
    </citation>
    <scope>NUCLEOTIDE SEQUENCE</scope>
    <source>
        <strain evidence="10">TNR-22</strain>
    </source>
</reference>
<comment type="subcellular location">
    <subcellularLocation>
        <location evidence="1">Cell membrane</location>
        <topology evidence="1">Multi-pass membrane protein</topology>
    </subcellularLocation>
</comment>
<feature type="transmembrane region" description="Helical" evidence="9">
    <location>
        <begin position="62"/>
        <end position="83"/>
    </location>
</feature>
<keyword evidence="5" id="KW-0029">Amino-acid transport</keyword>
<evidence type="ECO:0000256" key="5">
    <source>
        <dbReference type="ARBA" id="ARBA00022970"/>
    </source>
</evidence>
<protein>
    <submittedName>
        <fullName evidence="10">Branched-chain amino acid ABC transporter permease</fullName>
    </submittedName>
</protein>
<evidence type="ECO:0000256" key="1">
    <source>
        <dbReference type="ARBA" id="ARBA00004651"/>
    </source>
</evidence>
<feature type="transmembrane region" description="Helical" evidence="9">
    <location>
        <begin position="224"/>
        <end position="252"/>
    </location>
</feature>
<dbReference type="Pfam" id="PF02653">
    <property type="entry name" value="BPD_transp_2"/>
    <property type="match status" value="1"/>
</dbReference>
<feature type="transmembrane region" description="Helical" evidence="9">
    <location>
        <begin position="95"/>
        <end position="115"/>
    </location>
</feature>
<dbReference type="EMBL" id="JAUOZU010000007">
    <property type="protein sequence ID" value="MDO6964650.1"/>
    <property type="molecule type" value="Genomic_DNA"/>
</dbReference>
<organism evidence="10 11">
    <name type="scientific">Rhizobium alvei</name>
    <dbReference type="NCBI Taxonomy" id="1132659"/>
    <lineage>
        <taxon>Bacteria</taxon>
        <taxon>Pseudomonadati</taxon>
        <taxon>Pseudomonadota</taxon>
        <taxon>Alphaproteobacteria</taxon>
        <taxon>Hyphomicrobiales</taxon>
        <taxon>Rhizobiaceae</taxon>
        <taxon>Rhizobium/Agrobacterium group</taxon>
        <taxon>Rhizobium</taxon>
    </lineage>
</organism>
<gene>
    <name evidence="10" type="ORF">Q4481_11845</name>
</gene>
<comment type="similarity">
    <text evidence="8">Belongs to the binding-protein-dependent transport system permease family. LivHM subfamily.</text>
</comment>
<keyword evidence="6 9" id="KW-1133">Transmembrane helix</keyword>
<sequence length="288" mass="30653">MVWLETIINGILLGGLYGILGLGLALVFGVMRVINVAHGEFIVGAAFVGVVFGWLLPGVNPLVTLIPIMVLAFGAGWLFQTVLLNRVVESRNMLVPMLVTFGLSIVIRNLMLAEFGSNPMAIDAGPIAKASLEIAGVHIGLLPIITLAISIVLFGLLQYLIKSTMFGRMVRATADNPEIMRLMGVNPKRVYALVMGLAFVMAAVAGVLLSMRTSFSATSGTDRILIAFEVVVLGGLGSFWGALIAGILLGVVQLLSFQFDANSGLLYAHLLFFLFLVIRPNGILGARA</sequence>
<keyword evidence="3" id="KW-1003">Cell membrane</keyword>
<feature type="transmembrane region" description="Helical" evidence="9">
    <location>
        <begin position="264"/>
        <end position="284"/>
    </location>
</feature>
<keyword evidence="2" id="KW-0813">Transport</keyword>
<evidence type="ECO:0000256" key="9">
    <source>
        <dbReference type="SAM" id="Phobius"/>
    </source>
</evidence>
<keyword evidence="11" id="KW-1185">Reference proteome</keyword>
<feature type="transmembrane region" description="Helical" evidence="9">
    <location>
        <begin position="190"/>
        <end position="212"/>
    </location>
</feature>
<evidence type="ECO:0000313" key="10">
    <source>
        <dbReference type="EMBL" id="MDO6964650.1"/>
    </source>
</evidence>
<dbReference type="PANTHER" id="PTHR11795">
    <property type="entry name" value="BRANCHED-CHAIN AMINO ACID TRANSPORT SYSTEM PERMEASE PROTEIN LIVH"/>
    <property type="match status" value="1"/>
</dbReference>
<name>A0ABT8YLN7_9HYPH</name>
<comment type="caution">
    <text evidence="10">The sequence shown here is derived from an EMBL/GenBank/DDBJ whole genome shotgun (WGS) entry which is preliminary data.</text>
</comment>
<feature type="transmembrane region" description="Helical" evidence="9">
    <location>
        <begin position="135"/>
        <end position="161"/>
    </location>
</feature>
<dbReference type="CDD" id="cd06582">
    <property type="entry name" value="TM_PBP1_LivH_like"/>
    <property type="match status" value="1"/>
</dbReference>
<evidence type="ECO:0000256" key="3">
    <source>
        <dbReference type="ARBA" id="ARBA00022475"/>
    </source>
</evidence>
<evidence type="ECO:0000256" key="7">
    <source>
        <dbReference type="ARBA" id="ARBA00023136"/>
    </source>
</evidence>
<evidence type="ECO:0000256" key="8">
    <source>
        <dbReference type="ARBA" id="ARBA00037998"/>
    </source>
</evidence>
<dbReference type="PANTHER" id="PTHR11795:SF445">
    <property type="entry name" value="AMINO ACID ABC TRANSPORTER PERMEASE PROTEIN"/>
    <property type="match status" value="1"/>
</dbReference>
<keyword evidence="4 9" id="KW-0812">Transmembrane</keyword>
<evidence type="ECO:0000256" key="4">
    <source>
        <dbReference type="ARBA" id="ARBA00022692"/>
    </source>
</evidence>
<evidence type="ECO:0000313" key="11">
    <source>
        <dbReference type="Proteomes" id="UP001174932"/>
    </source>
</evidence>
<keyword evidence="7 9" id="KW-0472">Membrane</keyword>
<evidence type="ECO:0000256" key="6">
    <source>
        <dbReference type="ARBA" id="ARBA00022989"/>
    </source>
</evidence>
<dbReference type="Proteomes" id="UP001174932">
    <property type="component" value="Unassembled WGS sequence"/>
</dbReference>
<accession>A0ABT8YLN7</accession>
<dbReference type="InterPro" id="IPR001851">
    <property type="entry name" value="ABC_transp_permease"/>
</dbReference>
<evidence type="ECO:0000256" key="2">
    <source>
        <dbReference type="ARBA" id="ARBA00022448"/>
    </source>
</evidence>